<evidence type="ECO:0000259" key="3">
    <source>
        <dbReference type="PROSITE" id="PS50222"/>
    </source>
</evidence>
<keyword evidence="5" id="KW-1185">Reference proteome</keyword>
<dbReference type="EMBL" id="JWZX01003211">
    <property type="protein sequence ID" value="KOO23221.1"/>
    <property type="molecule type" value="Genomic_DNA"/>
</dbReference>
<dbReference type="PROSITE" id="PS50222">
    <property type="entry name" value="EF_HAND_2"/>
    <property type="match status" value="2"/>
</dbReference>
<keyword evidence="1" id="KW-0106">Calcium</keyword>
<proteinExistence type="predicted"/>
<feature type="non-terminal residue" evidence="4">
    <location>
        <position position="186"/>
    </location>
</feature>
<reference evidence="5" key="1">
    <citation type="journal article" date="2015" name="PLoS Genet.">
        <title>Genome Sequence and Transcriptome Analyses of Chrysochromulina tobin: Metabolic Tools for Enhanced Algal Fitness in the Prominent Order Prymnesiales (Haptophyceae).</title>
        <authorList>
            <person name="Hovde B.T."/>
            <person name="Deodato C.R."/>
            <person name="Hunsperger H.M."/>
            <person name="Ryken S.A."/>
            <person name="Yost W."/>
            <person name="Jha R.K."/>
            <person name="Patterson J."/>
            <person name="Monnat R.J. Jr."/>
            <person name="Barlow S.B."/>
            <person name="Starkenburg S.R."/>
            <person name="Cattolico R.A."/>
        </authorList>
    </citation>
    <scope>NUCLEOTIDE SEQUENCE</scope>
    <source>
        <strain evidence="5">CCMP291</strain>
    </source>
</reference>
<evidence type="ECO:0000313" key="4">
    <source>
        <dbReference type="EMBL" id="KOO23221.1"/>
    </source>
</evidence>
<sequence>MRLGYSMVLLWYYSHGSRAMSEADYENALRTSGLEVVRDVTIKDDLKAAAIIFKRFDANKDEHLNLKELTAWVETDGGVEGSKSSPRKQAELMMIGVDTNEDGRISIDEYTTFALGLKRREGDPSDDPTWDLKQELREEMKRMEKAKKQRISDANKGRPIVLPEGMTEEEGRAILESRDEQYDHAN</sequence>
<feature type="region of interest" description="Disordered" evidence="2">
    <location>
        <begin position="143"/>
        <end position="186"/>
    </location>
</feature>
<evidence type="ECO:0000256" key="1">
    <source>
        <dbReference type="ARBA" id="ARBA00022837"/>
    </source>
</evidence>
<protein>
    <recommendedName>
        <fullName evidence="3">EF-hand domain-containing protein</fullName>
    </recommendedName>
</protein>
<feature type="compositionally biased region" description="Basic and acidic residues" evidence="2">
    <location>
        <begin position="169"/>
        <end position="186"/>
    </location>
</feature>
<dbReference type="SUPFAM" id="SSF47473">
    <property type="entry name" value="EF-hand"/>
    <property type="match status" value="1"/>
</dbReference>
<feature type="domain" description="EF-hand" evidence="3">
    <location>
        <begin position="85"/>
        <end position="120"/>
    </location>
</feature>
<comment type="caution">
    <text evidence="4">The sequence shown here is derived from an EMBL/GenBank/DDBJ whole genome shotgun (WGS) entry which is preliminary data.</text>
</comment>
<dbReference type="Proteomes" id="UP000037460">
    <property type="component" value="Unassembled WGS sequence"/>
</dbReference>
<dbReference type="Gene3D" id="1.10.238.10">
    <property type="entry name" value="EF-hand"/>
    <property type="match status" value="1"/>
</dbReference>
<evidence type="ECO:0000256" key="2">
    <source>
        <dbReference type="SAM" id="MobiDB-lite"/>
    </source>
</evidence>
<dbReference type="InterPro" id="IPR011992">
    <property type="entry name" value="EF-hand-dom_pair"/>
</dbReference>
<gene>
    <name evidence="4" type="ORF">Ctob_008210</name>
</gene>
<dbReference type="InterPro" id="IPR018247">
    <property type="entry name" value="EF_Hand_1_Ca_BS"/>
</dbReference>
<accession>A0A0M0J9H4</accession>
<dbReference type="GO" id="GO:0005509">
    <property type="term" value="F:calcium ion binding"/>
    <property type="evidence" value="ECO:0007669"/>
    <property type="project" value="InterPro"/>
</dbReference>
<dbReference type="AlphaFoldDB" id="A0A0M0J9H4"/>
<feature type="domain" description="EF-hand" evidence="3">
    <location>
        <begin position="44"/>
        <end position="79"/>
    </location>
</feature>
<dbReference type="OrthoDB" id="26525at2759"/>
<dbReference type="PROSITE" id="PS00018">
    <property type="entry name" value="EF_HAND_1"/>
    <property type="match status" value="1"/>
</dbReference>
<organism evidence="4 5">
    <name type="scientific">Chrysochromulina tobinii</name>
    <dbReference type="NCBI Taxonomy" id="1460289"/>
    <lineage>
        <taxon>Eukaryota</taxon>
        <taxon>Haptista</taxon>
        <taxon>Haptophyta</taxon>
        <taxon>Prymnesiophyceae</taxon>
        <taxon>Prymnesiales</taxon>
        <taxon>Chrysochromulinaceae</taxon>
        <taxon>Chrysochromulina</taxon>
    </lineage>
</organism>
<dbReference type="Pfam" id="PF13499">
    <property type="entry name" value="EF-hand_7"/>
    <property type="match status" value="1"/>
</dbReference>
<evidence type="ECO:0000313" key="5">
    <source>
        <dbReference type="Proteomes" id="UP000037460"/>
    </source>
</evidence>
<name>A0A0M0J9H4_9EUKA</name>
<dbReference type="InterPro" id="IPR002048">
    <property type="entry name" value="EF_hand_dom"/>
</dbReference>